<feature type="domain" description="Beta-lactamase-related" evidence="2">
    <location>
        <begin position="125"/>
        <end position="400"/>
    </location>
</feature>
<keyword evidence="4" id="KW-1185">Reference proteome</keyword>
<protein>
    <submittedName>
        <fullName evidence="3">CubicO group peptidase, beta-lactamase class C family</fullName>
    </submittedName>
</protein>
<gene>
    <name evidence="3" type="ORF">SAMN04488546_1902</name>
</gene>
<evidence type="ECO:0000256" key="1">
    <source>
        <dbReference type="SAM" id="Phobius"/>
    </source>
</evidence>
<dbReference type="Proteomes" id="UP000198507">
    <property type="component" value="Unassembled WGS sequence"/>
</dbReference>
<dbReference type="PANTHER" id="PTHR43283">
    <property type="entry name" value="BETA-LACTAMASE-RELATED"/>
    <property type="match status" value="1"/>
</dbReference>
<sequence length="412" mass="45035">MTAVLLLVPVAAVAAGWLAVRLLRRRRRLLRAAVALVTVLVVLLGGLQLWALAALDSSAAARAIVWREADVDDISRFPARRIEAGPTVLALAEGRLPAGTLDEVTDREGDERPLGPLVEGSATEALVVLRDDEVVHEWYGNGGAADEPHTSFSVAKSVLSTLVGIAIDRGELGSLDDPVTDHVPELLDRDERFARVTLRHLVTMSSGLAYEEQGLPWSHDATTYYAPDLRAEALSAEVEEEPGRTWHYNNFNPLLMGLVLERATGTSVSAYTARHLWGPMGAEADASWSLDSEDSGFEKLESGVNAVARDYARFGYLVAHEGRVGDRQVVSAGWVREATARDTSRDPADHYQYWWWVDTERPGRFSARGNLGQHVYVDPATDVVVVRLGRDDGGEYWPELLRDVADRVAAAG</sequence>
<dbReference type="Gene3D" id="3.40.710.10">
    <property type="entry name" value="DD-peptidase/beta-lactamase superfamily"/>
    <property type="match status" value="1"/>
</dbReference>
<dbReference type="PANTHER" id="PTHR43283:SF7">
    <property type="entry name" value="BETA-LACTAMASE-RELATED DOMAIN-CONTAINING PROTEIN"/>
    <property type="match status" value="1"/>
</dbReference>
<evidence type="ECO:0000313" key="3">
    <source>
        <dbReference type="EMBL" id="SET26587.1"/>
    </source>
</evidence>
<dbReference type="OrthoDB" id="9814204at2"/>
<accession>A0A1I0D456</accession>
<feature type="transmembrane region" description="Helical" evidence="1">
    <location>
        <begin position="6"/>
        <end position="23"/>
    </location>
</feature>
<name>A0A1I0D456_9ACTN</name>
<evidence type="ECO:0000313" key="4">
    <source>
        <dbReference type="Proteomes" id="UP000198507"/>
    </source>
</evidence>
<dbReference type="EMBL" id="FOIE01000003">
    <property type="protein sequence ID" value="SET26587.1"/>
    <property type="molecule type" value="Genomic_DNA"/>
</dbReference>
<dbReference type="AlphaFoldDB" id="A0A1I0D456"/>
<keyword evidence="1" id="KW-0812">Transmembrane</keyword>
<dbReference type="Pfam" id="PF00144">
    <property type="entry name" value="Beta-lactamase"/>
    <property type="match status" value="1"/>
</dbReference>
<dbReference type="InterPro" id="IPR012338">
    <property type="entry name" value="Beta-lactam/transpept-like"/>
</dbReference>
<dbReference type="RefSeq" id="WP_091442752.1">
    <property type="nucleotide sequence ID" value="NZ_FOIE01000003.1"/>
</dbReference>
<organism evidence="3 4">
    <name type="scientific">Geodermatophilus poikilotrophus</name>
    <dbReference type="NCBI Taxonomy" id="1333667"/>
    <lineage>
        <taxon>Bacteria</taxon>
        <taxon>Bacillati</taxon>
        <taxon>Actinomycetota</taxon>
        <taxon>Actinomycetes</taxon>
        <taxon>Geodermatophilales</taxon>
        <taxon>Geodermatophilaceae</taxon>
        <taxon>Geodermatophilus</taxon>
    </lineage>
</organism>
<dbReference type="SUPFAM" id="SSF56601">
    <property type="entry name" value="beta-lactamase/transpeptidase-like"/>
    <property type="match status" value="1"/>
</dbReference>
<feature type="transmembrane region" description="Helical" evidence="1">
    <location>
        <begin position="30"/>
        <end position="53"/>
    </location>
</feature>
<evidence type="ECO:0000259" key="2">
    <source>
        <dbReference type="Pfam" id="PF00144"/>
    </source>
</evidence>
<keyword evidence="1" id="KW-0472">Membrane</keyword>
<dbReference type="InterPro" id="IPR001466">
    <property type="entry name" value="Beta-lactam-related"/>
</dbReference>
<dbReference type="InterPro" id="IPR050789">
    <property type="entry name" value="Diverse_Enzym_Activities"/>
</dbReference>
<keyword evidence="1" id="KW-1133">Transmembrane helix</keyword>
<proteinExistence type="predicted"/>
<reference evidence="4" key="1">
    <citation type="submission" date="2016-10" db="EMBL/GenBank/DDBJ databases">
        <authorList>
            <person name="Varghese N."/>
            <person name="Submissions S."/>
        </authorList>
    </citation>
    <scope>NUCLEOTIDE SEQUENCE [LARGE SCALE GENOMIC DNA]</scope>
    <source>
        <strain evidence="4">DSM 44209</strain>
    </source>
</reference>